<organism evidence="1 2">
    <name type="scientific">Enterococcus cecorum</name>
    <dbReference type="NCBI Taxonomy" id="44008"/>
    <lineage>
        <taxon>Bacteria</taxon>
        <taxon>Bacillati</taxon>
        <taxon>Bacillota</taxon>
        <taxon>Bacilli</taxon>
        <taxon>Lactobacillales</taxon>
        <taxon>Enterococcaceae</taxon>
        <taxon>Enterococcus</taxon>
    </lineage>
</organism>
<dbReference type="Proteomes" id="UP000588071">
    <property type="component" value="Unassembled WGS sequence"/>
</dbReference>
<accession>A0A7X9NNZ3</accession>
<proteinExistence type="predicted"/>
<evidence type="ECO:0000313" key="1">
    <source>
        <dbReference type="EMBL" id="NME50886.1"/>
    </source>
</evidence>
<reference evidence="1 2" key="1">
    <citation type="submission" date="2020-04" db="EMBL/GenBank/DDBJ databases">
        <authorList>
            <person name="Hitch T.C.A."/>
            <person name="Wylensek D."/>
            <person name="Clavel T."/>
        </authorList>
    </citation>
    <scope>NUCLEOTIDE SEQUENCE [LARGE SCALE GENOMIC DNA]</scope>
    <source>
        <strain evidence="1 2">WCA-380-WT-3C</strain>
    </source>
</reference>
<gene>
    <name evidence="1" type="ORF">HF857_12030</name>
</gene>
<dbReference type="AlphaFoldDB" id="A0A7X9NNZ3"/>
<dbReference type="EMBL" id="JABAFV010000044">
    <property type="protein sequence ID" value="NME50886.1"/>
    <property type="molecule type" value="Genomic_DNA"/>
</dbReference>
<comment type="caution">
    <text evidence="1">The sequence shown here is derived from an EMBL/GenBank/DDBJ whole genome shotgun (WGS) entry which is preliminary data.</text>
</comment>
<dbReference type="RefSeq" id="WP_168932075.1">
    <property type="nucleotide sequence ID" value="NZ_JABAFV010000044.1"/>
</dbReference>
<sequence>MSFASIVFGGPNTVFSSKSKVAFFDFEKFLGAPNPLFFEKKEQYNFRKNEFVIQNFFVSLKKMNGTKNQKRNYFAEQILTNTLDDKINFINFFSTYSPKIWWV</sequence>
<evidence type="ECO:0000313" key="2">
    <source>
        <dbReference type="Proteomes" id="UP000588071"/>
    </source>
</evidence>
<protein>
    <submittedName>
        <fullName evidence="1">Uncharacterized protein</fullName>
    </submittedName>
</protein>
<name>A0A7X9NNZ3_9ENTE</name>